<gene>
    <name evidence="1" type="ORF">CERZMDRAFT_96144</name>
</gene>
<evidence type="ECO:0000313" key="1">
    <source>
        <dbReference type="EMBL" id="KAF2214117.1"/>
    </source>
</evidence>
<accession>A0A6A6FKZ2</accession>
<dbReference type="Proteomes" id="UP000799539">
    <property type="component" value="Unassembled WGS sequence"/>
</dbReference>
<protein>
    <submittedName>
        <fullName evidence="1">Uncharacterized protein</fullName>
    </submittedName>
</protein>
<organism evidence="1 2">
    <name type="scientific">Cercospora zeae-maydis SCOH1-5</name>
    <dbReference type="NCBI Taxonomy" id="717836"/>
    <lineage>
        <taxon>Eukaryota</taxon>
        <taxon>Fungi</taxon>
        <taxon>Dikarya</taxon>
        <taxon>Ascomycota</taxon>
        <taxon>Pezizomycotina</taxon>
        <taxon>Dothideomycetes</taxon>
        <taxon>Dothideomycetidae</taxon>
        <taxon>Mycosphaerellales</taxon>
        <taxon>Mycosphaerellaceae</taxon>
        <taxon>Cercospora</taxon>
    </lineage>
</organism>
<name>A0A6A6FKZ2_9PEZI</name>
<evidence type="ECO:0000313" key="2">
    <source>
        <dbReference type="Proteomes" id="UP000799539"/>
    </source>
</evidence>
<dbReference type="OrthoDB" id="3647180at2759"/>
<proteinExistence type="predicted"/>
<dbReference type="AlphaFoldDB" id="A0A6A6FKZ2"/>
<sequence>MQGHRSRNSLTSSTADPTFLGLPTEVRLKIYTFSGCLSLQQCVICKATLSGDERDVRGLPPMLCLGCAVPHANVYWDNTKYIQLGVPVRPVSNWGGMLLKAHLTQPAITRVCSKIRQEALSTWYGTHHWFFTSFPNKPPGRPIDEKFPGMVAGSTPAMQRGACKDVIRWIDAIGPENASFISSLTLVYTGLATERDIECSLLPQLLKRGVRQDAFDWRVMREPLGWQSTVEWPLYNDRIFTIFPEETTQELASRERQCAGESQVASLGMNWGY</sequence>
<reference evidence="1" key="1">
    <citation type="journal article" date="2020" name="Stud. Mycol.">
        <title>101 Dothideomycetes genomes: a test case for predicting lifestyles and emergence of pathogens.</title>
        <authorList>
            <person name="Haridas S."/>
            <person name="Albert R."/>
            <person name="Binder M."/>
            <person name="Bloem J."/>
            <person name="Labutti K."/>
            <person name="Salamov A."/>
            <person name="Andreopoulos B."/>
            <person name="Baker S."/>
            <person name="Barry K."/>
            <person name="Bills G."/>
            <person name="Bluhm B."/>
            <person name="Cannon C."/>
            <person name="Castanera R."/>
            <person name="Culley D."/>
            <person name="Daum C."/>
            <person name="Ezra D."/>
            <person name="Gonzalez J."/>
            <person name="Henrissat B."/>
            <person name="Kuo A."/>
            <person name="Liang C."/>
            <person name="Lipzen A."/>
            <person name="Lutzoni F."/>
            <person name="Magnuson J."/>
            <person name="Mondo S."/>
            <person name="Nolan M."/>
            <person name="Ohm R."/>
            <person name="Pangilinan J."/>
            <person name="Park H.-J."/>
            <person name="Ramirez L."/>
            <person name="Alfaro M."/>
            <person name="Sun H."/>
            <person name="Tritt A."/>
            <person name="Yoshinaga Y."/>
            <person name="Zwiers L.-H."/>
            <person name="Turgeon B."/>
            <person name="Goodwin S."/>
            <person name="Spatafora J."/>
            <person name="Crous P."/>
            <person name="Grigoriev I."/>
        </authorList>
    </citation>
    <scope>NUCLEOTIDE SEQUENCE</scope>
    <source>
        <strain evidence="1">SCOH1-5</strain>
    </source>
</reference>
<keyword evidence="2" id="KW-1185">Reference proteome</keyword>
<dbReference type="EMBL" id="ML992669">
    <property type="protein sequence ID" value="KAF2214117.1"/>
    <property type="molecule type" value="Genomic_DNA"/>
</dbReference>